<dbReference type="NCBIfam" id="NF001898">
    <property type="entry name" value="PRK00654.1-1"/>
    <property type="match status" value="1"/>
</dbReference>
<feature type="domain" description="Glycosyl transferase family 1" evidence="8">
    <location>
        <begin position="296"/>
        <end position="451"/>
    </location>
</feature>
<dbReference type="EMBL" id="FNGO01000001">
    <property type="protein sequence ID" value="SDL06826.1"/>
    <property type="molecule type" value="Genomic_DNA"/>
</dbReference>
<dbReference type="InterPro" id="IPR013534">
    <property type="entry name" value="Starch_synth_cat_dom"/>
</dbReference>
<gene>
    <name evidence="7" type="primary">glgA</name>
    <name evidence="10" type="ORF">SAMN04488692_10176</name>
</gene>
<dbReference type="RefSeq" id="WP_089757553.1">
    <property type="nucleotide sequence ID" value="NZ_FNGO01000001.1"/>
</dbReference>
<dbReference type="UniPathway" id="UPA00164"/>
<keyword evidence="5 7" id="KW-0808">Transferase</keyword>
<dbReference type="SUPFAM" id="SSF53756">
    <property type="entry name" value="UDP-Glycosyltransferase/glycogen phosphorylase"/>
    <property type="match status" value="1"/>
</dbReference>
<dbReference type="CDD" id="cd03791">
    <property type="entry name" value="GT5_Glycogen_synthase_DULL1-like"/>
    <property type="match status" value="1"/>
</dbReference>
<dbReference type="Pfam" id="PF08323">
    <property type="entry name" value="Glyco_transf_5"/>
    <property type="match status" value="1"/>
</dbReference>
<dbReference type="Gene3D" id="3.40.50.2000">
    <property type="entry name" value="Glycogen Phosphorylase B"/>
    <property type="match status" value="2"/>
</dbReference>
<keyword evidence="6 7" id="KW-0320">Glycogen biosynthesis</keyword>
<comment type="catalytic activity">
    <reaction evidence="1 7">
        <text>[(1-&gt;4)-alpha-D-glucosyl](n) + ADP-alpha-D-glucose = [(1-&gt;4)-alpha-D-glucosyl](n+1) + ADP + H(+)</text>
        <dbReference type="Rhea" id="RHEA:18189"/>
        <dbReference type="Rhea" id="RHEA-COMP:9584"/>
        <dbReference type="Rhea" id="RHEA-COMP:9587"/>
        <dbReference type="ChEBI" id="CHEBI:15378"/>
        <dbReference type="ChEBI" id="CHEBI:15444"/>
        <dbReference type="ChEBI" id="CHEBI:57498"/>
        <dbReference type="ChEBI" id="CHEBI:456216"/>
        <dbReference type="EC" id="2.4.1.21"/>
    </reaction>
</comment>
<accession>A0A1G9H1L4</accession>
<dbReference type="InterPro" id="IPR011835">
    <property type="entry name" value="GS/SS"/>
</dbReference>
<keyword evidence="11" id="KW-1185">Reference proteome</keyword>
<comment type="similarity">
    <text evidence="3 7">Belongs to the glycosyltransferase 1 family. Bacterial/plant glycogen synthase subfamily.</text>
</comment>
<dbReference type="GO" id="GO:0005978">
    <property type="term" value="P:glycogen biosynthetic process"/>
    <property type="evidence" value="ECO:0007669"/>
    <property type="project" value="UniProtKB-UniRule"/>
</dbReference>
<comment type="pathway">
    <text evidence="7">Glycan biosynthesis; glycogen biosynthesis.</text>
</comment>
<dbReference type="EC" id="2.4.1.21" evidence="7"/>
<dbReference type="STRING" id="321763.SAMN04488692_10176"/>
<dbReference type="Proteomes" id="UP000199476">
    <property type="component" value="Unassembled WGS sequence"/>
</dbReference>
<dbReference type="GO" id="GO:0009011">
    <property type="term" value="F:alpha-1,4-glucan glucosyltransferase (ADP-glucose donor) activity"/>
    <property type="evidence" value="ECO:0007669"/>
    <property type="project" value="UniProtKB-UniRule"/>
</dbReference>
<sequence>MSDEGLNILHVTPEASPFVKSGGLGDVVGSLPRALRRQGHDVRCVLPEYDQIPLKYRSRLEHLLHFRTRVVWREEYTGVNRTVQGGVPVYFIDNKEKFNRGTLYDSPDRHVQFTFFIRAVLEMLPKIDFQPDIIHCHDWQTAILPLLLEENYSSFDFYSDIKTVFTIHNLRYQGTFGPGIIDDTLGVDWDHWHSGRIRHDGMVNFMKAGIEYADKITTVSPGYAREIQTSEYGEGLDYALRMNSDDLEGIVNGISYQEFDPAEDEEIYSTYDRHNFQGKRKNRRRLKSEMGLAGENDRPLLGMVSRLVDQKGIELLEGIGSEIVDLGFQFVVLGSGRGRYENHLQLLAEKYPDMVAAAIKYDFTLARRIYAGSDFFLMPSQFEPCGLGQMISMRYGTVPVVRETGGLKDTVKPYDEEGGTGITFSEYSPKALLTALEKAAELGHDREELEKLQKRVMKKDFSWNNSAASYDELYRSLEG</sequence>
<evidence type="ECO:0000256" key="3">
    <source>
        <dbReference type="ARBA" id="ARBA00010281"/>
    </source>
</evidence>
<evidence type="ECO:0000256" key="1">
    <source>
        <dbReference type="ARBA" id="ARBA00001478"/>
    </source>
</evidence>
<dbReference type="AlphaFoldDB" id="A0A1G9H1L4"/>
<evidence type="ECO:0000313" key="11">
    <source>
        <dbReference type="Proteomes" id="UP000199476"/>
    </source>
</evidence>
<evidence type="ECO:0000256" key="5">
    <source>
        <dbReference type="ARBA" id="ARBA00022679"/>
    </source>
</evidence>
<evidence type="ECO:0000256" key="6">
    <source>
        <dbReference type="ARBA" id="ARBA00023056"/>
    </source>
</evidence>
<reference evidence="10 11" key="1">
    <citation type="submission" date="2016-10" db="EMBL/GenBank/DDBJ databases">
        <authorList>
            <person name="de Groot N.N."/>
        </authorList>
    </citation>
    <scope>NUCLEOTIDE SEQUENCE [LARGE SCALE GENOMIC DNA]</scope>
    <source>
        <strain evidence="10 11">SLAS-1</strain>
    </source>
</reference>
<comment type="function">
    <text evidence="2 7">Synthesizes alpha-1,4-glucan chains using ADP-glucose.</text>
</comment>
<dbReference type="PANTHER" id="PTHR45825">
    <property type="entry name" value="GRANULE-BOUND STARCH SYNTHASE 1, CHLOROPLASTIC/AMYLOPLASTIC"/>
    <property type="match status" value="1"/>
</dbReference>
<evidence type="ECO:0000256" key="7">
    <source>
        <dbReference type="HAMAP-Rule" id="MF_00484"/>
    </source>
</evidence>
<evidence type="ECO:0000256" key="4">
    <source>
        <dbReference type="ARBA" id="ARBA00022676"/>
    </source>
</evidence>
<dbReference type="PANTHER" id="PTHR45825:SF11">
    <property type="entry name" value="ALPHA AMYLASE DOMAIN-CONTAINING PROTEIN"/>
    <property type="match status" value="1"/>
</dbReference>
<organism evidence="10 11">
    <name type="scientific">Halarsenatibacter silvermanii</name>
    <dbReference type="NCBI Taxonomy" id="321763"/>
    <lineage>
        <taxon>Bacteria</taxon>
        <taxon>Bacillati</taxon>
        <taxon>Bacillota</taxon>
        <taxon>Clostridia</taxon>
        <taxon>Halanaerobiales</taxon>
        <taxon>Halarsenatibacteraceae</taxon>
        <taxon>Halarsenatibacter</taxon>
    </lineage>
</organism>
<dbReference type="OrthoDB" id="9808590at2"/>
<keyword evidence="4 7" id="KW-0328">Glycosyltransferase</keyword>
<feature type="binding site" evidence="7">
    <location>
        <position position="20"/>
    </location>
    <ligand>
        <name>ADP-alpha-D-glucose</name>
        <dbReference type="ChEBI" id="CHEBI:57498"/>
    </ligand>
</feature>
<dbReference type="GO" id="GO:0004373">
    <property type="term" value="F:alpha-1,4-glucan glucosyltransferase (UDP-glucose donor) activity"/>
    <property type="evidence" value="ECO:0007669"/>
    <property type="project" value="InterPro"/>
</dbReference>
<protein>
    <recommendedName>
        <fullName evidence="7">Glycogen synthase</fullName>
        <ecNumber evidence="7">2.4.1.21</ecNumber>
    </recommendedName>
    <alternativeName>
        <fullName evidence="7">Starch [bacterial glycogen] synthase</fullName>
    </alternativeName>
</protein>
<evidence type="ECO:0000256" key="2">
    <source>
        <dbReference type="ARBA" id="ARBA00002764"/>
    </source>
</evidence>
<dbReference type="NCBIfam" id="TIGR02095">
    <property type="entry name" value="glgA"/>
    <property type="match status" value="1"/>
</dbReference>
<dbReference type="InterPro" id="IPR001296">
    <property type="entry name" value="Glyco_trans_1"/>
</dbReference>
<evidence type="ECO:0000259" key="8">
    <source>
        <dbReference type="Pfam" id="PF00534"/>
    </source>
</evidence>
<feature type="domain" description="Starch synthase catalytic" evidence="9">
    <location>
        <begin position="7"/>
        <end position="241"/>
    </location>
</feature>
<evidence type="ECO:0000259" key="9">
    <source>
        <dbReference type="Pfam" id="PF08323"/>
    </source>
</evidence>
<dbReference type="Pfam" id="PF00534">
    <property type="entry name" value="Glycos_transf_1"/>
    <property type="match status" value="1"/>
</dbReference>
<name>A0A1G9H1L4_9FIRM</name>
<evidence type="ECO:0000313" key="10">
    <source>
        <dbReference type="EMBL" id="SDL06826.1"/>
    </source>
</evidence>
<proteinExistence type="inferred from homology"/>
<dbReference type="HAMAP" id="MF_00484">
    <property type="entry name" value="Glycogen_synth"/>
    <property type="match status" value="1"/>
</dbReference>